<reference evidence="5" key="1">
    <citation type="submission" date="2022-08" db="EMBL/GenBank/DDBJ databases">
        <title>Genome sequencing of akame (Lates japonicus).</title>
        <authorList>
            <person name="Hashiguchi Y."/>
            <person name="Takahashi H."/>
        </authorList>
    </citation>
    <scope>NUCLEOTIDE SEQUENCE</scope>
    <source>
        <strain evidence="5">Kochi</strain>
    </source>
</reference>
<dbReference type="AlphaFoldDB" id="A0AAD3M5A4"/>
<protein>
    <submittedName>
        <fullName evidence="5">Pleckstrin homology domain-containing family H member 1</fullName>
    </submittedName>
</protein>
<dbReference type="Pfam" id="PF00784">
    <property type="entry name" value="MyTH4"/>
    <property type="match status" value="1"/>
</dbReference>
<dbReference type="PANTHER" id="PTHR22903">
    <property type="entry name" value="PLEKHH PROTEIN"/>
    <property type="match status" value="1"/>
</dbReference>
<evidence type="ECO:0000256" key="2">
    <source>
        <dbReference type="SAM" id="MobiDB-lite"/>
    </source>
</evidence>
<evidence type="ECO:0000313" key="6">
    <source>
        <dbReference type="Proteomes" id="UP001279410"/>
    </source>
</evidence>
<sequence>MMLSQPAWLSIFPYFFPFVQSVGLQKKTFYLIVRLTQHPGGVDCGSCRIYSKVQASSLLLWRPLPSLLRRGWLTKLPWSAADARGIGTGSGLPCDSDEDYESCQLFINVLVESPSVDYHTSLAQNALQVCLTHPELQNEMYCQLIKQTNHRTPHNYSLTQCWQLLSLSEVGKYAVYCQRFVERTPERRARPTFTYGDCLHPAEEPYHHSLPLSIPVHSRNNTYQTKALDLRWKERRSEMPPGLSVPGPERFYPKRYKTGLQLRAASLSFLFWSRVMWLAVNEDGLCAGSQWYTGADSAHGAATLTTEPQPACPQQPPRATGTWDSSKYFRP</sequence>
<feature type="signal peptide" evidence="3">
    <location>
        <begin position="1"/>
        <end position="21"/>
    </location>
</feature>
<dbReference type="Gene3D" id="1.25.40.530">
    <property type="entry name" value="MyTH4 domain"/>
    <property type="match status" value="1"/>
</dbReference>
<dbReference type="SMART" id="SM00139">
    <property type="entry name" value="MyTH4"/>
    <property type="match status" value="1"/>
</dbReference>
<comment type="caution">
    <text evidence="5">The sequence shown here is derived from an EMBL/GenBank/DDBJ whole genome shotgun (WGS) entry which is preliminary data.</text>
</comment>
<keyword evidence="1" id="KW-0677">Repeat</keyword>
<dbReference type="PANTHER" id="PTHR22903:SF4">
    <property type="entry name" value="PLECKSTRIN HOMOLOGY DOMAIN-CONTAINING FAMILY H MEMBER 1"/>
    <property type="match status" value="1"/>
</dbReference>
<dbReference type="Proteomes" id="UP001279410">
    <property type="component" value="Unassembled WGS sequence"/>
</dbReference>
<feature type="domain" description="MyTH4" evidence="4">
    <location>
        <begin position="73"/>
        <end position="224"/>
    </location>
</feature>
<gene>
    <name evidence="5" type="ORF">AKAME5_000192100</name>
</gene>
<feature type="chain" id="PRO_5042117024" evidence="3">
    <location>
        <begin position="22"/>
        <end position="331"/>
    </location>
</feature>
<evidence type="ECO:0000256" key="3">
    <source>
        <dbReference type="SAM" id="SignalP"/>
    </source>
</evidence>
<evidence type="ECO:0000259" key="4">
    <source>
        <dbReference type="PROSITE" id="PS51016"/>
    </source>
</evidence>
<dbReference type="EMBL" id="BRZM01000004">
    <property type="protein sequence ID" value="GLD47833.1"/>
    <property type="molecule type" value="Genomic_DNA"/>
</dbReference>
<keyword evidence="3" id="KW-0732">Signal</keyword>
<dbReference type="GO" id="GO:0005856">
    <property type="term" value="C:cytoskeleton"/>
    <property type="evidence" value="ECO:0007669"/>
    <property type="project" value="InterPro"/>
</dbReference>
<evidence type="ECO:0000313" key="5">
    <source>
        <dbReference type="EMBL" id="GLD47833.1"/>
    </source>
</evidence>
<feature type="region of interest" description="Disordered" evidence="2">
    <location>
        <begin position="303"/>
        <end position="331"/>
    </location>
</feature>
<keyword evidence="6" id="KW-1185">Reference proteome</keyword>
<accession>A0AAD3M5A4</accession>
<organism evidence="5 6">
    <name type="scientific">Lates japonicus</name>
    <name type="common">Japanese lates</name>
    <dbReference type="NCBI Taxonomy" id="270547"/>
    <lineage>
        <taxon>Eukaryota</taxon>
        <taxon>Metazoa</taxon>
        <taxon>Chordata</taxon>
        <taxon>Craniata</taxon>
        <taxon>Vertebrata</taxon>
        <taxon>Euteleostomi</taxon>
        <taxon>Actinopterygii</taxon>
        <taxon>Neopterygii</taxon>
        <taxon>Teleostei</taxon>
        <taxon>Neoteleostei</taxon>
        <taxon>Acanthomorphata</taxon>
        <taxon>Carangaria</taxon>
        <taxon>Carangaria incertae sedis</taxon>
        <taxon>Centropomidae</taxon>
        <taxon>Lates</taxon>
    </lineage>
</organism>
<name>A0AAD3M5A4_LATJO</name>
<proteinExistence type="predicted"/>
<evidence type="ECO:0000256" key="1">
    <source>
        <dbReference type="ARBA" id="ARBA00022737"/>
    </source>
</evidence>
<dbReference type="InterPro" id="IPR000857">
    <property type="entry name" value="MyTH4_dom"/>
</dbReference>
<dbReference type="InterPro" id="IPR038185">
    <property type="entry name" value="MyTH4_dom_sf"/>
</dbReference>
<dbReference type="PROSITE" id="PS51016">
    <property type="entry name" value="MYTH4"/>
    <property type="match status" value="1"/>
</dbReference>